<dbReference type="InterPro" id="IPR005950">
    <property type="entry name" value="ModA"/>
</dbReference>
<dbReference type="PANTHER" id="PTHR30632">
    <property type="entry name" value="MOLYBDATE-BINDING PERIPLASMIC PROTEIN"/>
    <property type="match status" value="1"/>
</dbReference>
<evidence type="ECO:0000256" key="1">
    <source>
        <dbReference type="ARBA" id="ARBA00009175"/>
    </source>
</evidence>
<dbReference type="Gene3D" id="3.40.190.10">
    <property type="entry name" value="Periplasmic binding protein-like II"/>
    <property type="match status" value="2"/>
</dbReference>
<dbReference type="PIRSF" id="PIRSF004846">
    <property type="entry name" value="ModA"/>
    <property type="match status" value="1"/>
</dbReference>
<feature type="chain" id="PRO_5046348206" evidence="4">
    <location>
        <begin position="24"/>
        <end position="250"/>
    </location>
</feature>
<dbReference type="RefSeq" id="WP_229157253.1">
    <property type="nucleotide sequence ID" value="NZ_JAJEWP010000001.1"/>
</dbReference>
<protein>
    <submittedName>
        <fullName evidence="5">Molybdate ABC transporter substrate-binding protein</fullName>
    </submittedName>
</protein>
<proteinExistence type="inferred from homology"/>
<evidence type="ECO:0000313" key="5">
    <source>
        <dbReference type="EMBL" id="MCC2615347.1"/>
    </source>
</evidence>
<keyword evidence="2" id="KW-0479">Metal-binding</keyword>
<keyword evidence="3 4" id="KW-0732">Signal</keyword>
<gene>
    <name evidence="5" type="primary">modA</name>
    <name evidence="5" type="ORF">LJ739_03735</name>
</gene>
<reference evidence="5 6" key="1">
    <citation type="submission" date="2021-10" db="EMBL/GenBank/DDBJ databases">
        <title>Draft genome of Aestuariibacter halophilus JC2043.</title>
        <authorList>
            <person name="Emsley S.A."/>
            <person name="Pfannmuller K.M."/>
            <person name="Ushijima B."/>
            <person name="Saw J.H."/>
            <person name="Videau P."/>
        </authorList>
    </citation>
    <scope>NUCLEOTIDE SEQUENCE [LARGE SCALE GENOMIC DNA]</scope>
    <source>
        <strain evidence="5 6">JC2043</strain>
    </source>
</reference>
<keyword evidence="6" id="KW-1185">Reference proteome</keyword>
<name>A0ABS8G424_9ALTE</name>
<dbReference type="PANTHER" id="PTHR30632:SF14">
    <property type="entry name" value="TUNGSTATE_MOLYBDATE_CHROMATE-BINDING PROTEIN MODA"/>
    <property type="match status" value="1"/>
</dbReference>
<comment type="caution">
    <text evidence="5">The sequence shown here is derived from an EMBL/GenBank/DDBJ whole genome shotgun (WGS) entry which is preliminary data.</text>
</comment>
<dbReference type="SUPFAM" id="SSF53850">
    <property type="entry name" value="Periplasmic binding protein-like II"/>
    <property type="match status" value="1"/>
</dbReference>
<dbReference type="NCBIfam" id="TIGR01256">
    <property type="entry name" value="modA"/>
    <property type="match status" value="1"/>
</dbReference>
<sequence>MVSLRLSAWLLGLLSTLATIARAEPNVTVRVAVASNFAQSFDTLMARAPQTISSGLSVSVGSTGKLYSQIVHGAPFDVFLAADTERPQKLLQKGLTARPSVVVYARGTLVAVSQQPWPQASPAKWLNSVNTLVIANPRLAPYGRAAQQVLHRLAVNTGDKNLIRAESIAQALQFFVAGDVPVAFISNAQVRLLETDQAKIWTVPSHLYEPILQGMVLLKDASRAEALYRYLQSDTVATQIQQMGYQCIRC</sequence>
<dbReference type="InterPro" id="IPR050682">
    <property type="entry name" value="ModA/WtpA"/>
</dbReference>
<dbReference type="EMBL" id="JAJEWP010000001">
    <property type="protein sequence ID" value="MCC2615347.1"/>
    <property type="molecule type" value="Genomic_DNA"/>
</dbReference>
<evidence type="ECO:0000256" key="3">
    <source>
        <dbReference type="ARBA" id="ARBA00022729"/>
    </source>
</evidence>
<evidence type="ECO:0000256" key="4">
    <source>
        <dbReference type="SAM" id="SignalP"/>
    </source>
</evidence>
<feature type="signal peptide" evidence="4">
    <location>
        <begin position="1"/>
        <end position="23"/>
    </location>
</feature>
<accession>A0ABS8G424</accession>
<evidence type="ECO:0000313" key="6">
    <source>
        <dbReference type="Proteomes" id="UP001520878"/>
    </source>
</evidence>
<dbReference type="Pfam" id="PF13531">
    <property type="entry name" value="SBP_bac_11"/>
    <property type="match status" value="1"/>
</dbReference>
<dbReference type="Proteomes" id="UP001520878">
    <property type="component" value="Unassembled WGS sequence"/>
</dbReference>
<organism evidence="5 6">
    <name type="scientific">Fluctibacter halophilus</name>
    <dbReference type="NCBI Taxonomy" id="226011"/>
    <lineage>
        <taxon>Bacteria</taxon>
        <taxon>Pseudomonadati</taxon>
        <taxon>Pseudomonadota</taxon>
        <taxon>Gammaproteobacteria</taxon>
        <taxon>Alteromonadales</taxon>
        <taxon>Alteromonadaceae</taxon>
        <taxon>Fluctibacter</taxon>
    </lineage>
</organism>
<evidence type="ECO:0000256" key="2">
    <source>
        <dbReference type="ARBA" id="ARBA00022723"/>
    </source>
</evidence>
<comment type="similarity">
    <text evidence="1">Belongs to the bacterial solute-binding protein ModA family.</text>
</comment>